<dbReference type="Gene3D" id="1.10.101.10">
    <property type="entry name" value="PGBD-like superfamily/PGBD"/>
    <property type="match status" value="1"/>
</dbReference>
<reference evidence="3 4" key="1">
    <citation type="submission" date="2018-05" db="EMBL/GenBank/DDBJ databases">
        <title>Genomic Encyclopedia of Type Strains, Phase IV (KMG-IV): sequencing the most valuable type-strain genomes for metagenomic binning, comparative biology and taxonomic classification.</title>
        <authorList>
            <person name="Goeker M."/>
        </authorList>
    </citation>
    <scope>NUCLEOTIDE SEQUENCE [LARGE SCALE GENOMIC DNA]</scope>
    <source>
        <strain evidence="3 4">DSM 23606</strain>
    </source>
</reference>
<dbReference type="RefSeq" id="WP_110017676.1">
    <property type="nucleotide sequence ID" value="NZ_QGTJ01000003.1"/>
</dbReference>
<dbReference type="InterPro" id="IPR009045">
    <property type="entry name" value="Zn_M74/Hedgehog-like"/>
</dbReference>
<dbReference type="InterPro" id="IPR039561">
    <property type="entry name" value="Peptidase_M15C"/>
</dbReference>
<evidence type="ECO:0000259" key="1">
    <source>
        <dbReference type="Pfam" id="PF01471"/>
    </source>
</evidence>
<evidence type="ECO:0000313" key="4">
    <source>
        <dbReference type="Proteomes" id="UP000246569"/>
    </source>
</evidence>
<name>A0A317MXC4_9GAMM</name>
<protein>
    <submittedName>
        <fullName evidence="3">Putative peptidoglycan binding protein</fullName>
    </submittedName>
</protein>
<dbReference type="InterPro" id="IPR036366">
    <property type="entry name" value="PGBDSf"/>
</dbReference>
<dbReference type="GO" id="GO:0008233">
    <property type="term" value="F:peptidase activity"/>
    <property type="evidence" value="ECO:0007669"/>
    <property type="project" value="InterPro"/>
</dbReference>
<dbReference type="EMBL" id="QGTJ01000003">
    <property type="protein sequence ID" value="PWV63164.1"/>
    <property type="molecule type" value="Genomic_DNA"/>
</dbReference>
<gene>
    <name evidence="3" type="ORF">C7443_10389</name>
</gene>
<dbReference type="InterPro" id="IPR002477">
    <property type="entry name" value="Peptidoglycan-bd-like"/>
</dbReference>
<accession>A0A317MXC4</accession>
<dbReference type="SUPFAM" id="SSF47090">
    <property type="entry name" value="PGBD-like"/>
    <property type="match status" value="1"/>
</dbReference>
<dbReference type="OrthoDB" id="614750at2"/>
<dbReference type="Pfam" id="PF01471">
    <property type="entry name" value="PG_binding_1"/>
    <property type="match status" value="1"/>
</dbReference>
<dbReference type="SUPFAM" id="SSF55166">
    <property type="entry name" value="Hedgehog/DD-peptidase"/>
    <property type="match status" value="1"/>
</dbReference>
<dbReference type="Gene3D" id="3.30.1380.10">
    <property type="match status" value="1"/>
</dbReference>
<keyword evidence="4" id="KW-1185">Reference proteome</keyword>
<dbReference type="InterPro" id="IPR036365">
    <property type="entry name" value="PGBD-like_sf"/>
</dbReference>
<feature type="domain" description="Peptidase M15C" evidence="2">
    <location>
        <begin position="190"/>
        <end position="251"/>
    </location>
</feature>
<proteinExistence type="predicted"/>
<organism evidence="3 4">
    <name type="scientific">Plasticicumulans acidivorans</name>
    <dbReference type="NCBI Taxonomy" id="886464"/>
    <lineage>
        <taxon>Bacteria</taxon>
        <taxon>Pseudomonadati</taxon>
        <taxon>Pseudomonadota</taxon>
        <taxon>Gammaproteobacteria</taxon>
        <taxon>Candidatus Competibacteraceae</taxon>
        <taxon>Plasticicumulans</taxon>
    </lineage>
</organism>
<feature type="domain" description="Peptidoglycan binding-like" evidence="1">
    <location>
        <begin position="18"/>
        <end position="66"/>
    </location>
</feature>
<dbReference type="AlphaFoldDB" id="A0A317MXC4"/>
<evidence type="ECO:0000313" key="3">
    <source>
        <dbReference type="EMBL" id="PWV63164.1"/>
    </source>
</evidence>
<evidence type="ECO:0000259" key="2">
    <source>
        <dbReference type="Pfam" id="PF13539"/>
    </source>
</evidence>
<dbReference type="Pfam" id="PF13539">
    <property type="entry name" value="Peptidase_M15_4"/>
    <property type="match status" value="1"/>
</dbReference>
<comment type="caution">
    <text evidence="3">The sequence shown here is derived from an EMBL/GenBank/DDBJ whole genome shotgun (WGS) entry which is preliminary data.</text>
</comment>
<dbReference type="Proteomes" id="UP000246569">
    <property type="component" value="Unassembled WGS sequence"/>
</dbReference>
<sequence length="265" mass="29197">MADGLSGSVGLDGLNQPEDVSLVQQRLKDRGFDVGEPNGRCDQRLRTAIITFQSGFMRRPDGRIDPGGRSWRQLSSEPAAIASAGDSLTRLVQIPDLAWVNRDLRPVNNHFMNTKLGVPRADYSTQCQPVTDARLARNLLTASVGPFRVRGLQPAVLSLQTVCAEIQRMQPEVYSVLGTAGMLCCRYVRGSSTSISNHSWGTAVDIKINNVLDARGNGRVQYGLTLIAPIFNQFGWYWGAQFRTEDGMHFEASRSLVDTWAEQLG</sequence>